<reference evidence="1" key="1">
    <citation type="submission" date="2021-01" db="EMBL/GenBank/DDBJ databases">
        <authorList>
            <consortium name="Aspergillus luchuensis mut. kawachii IFO 4304 genome sequencing consortium"/>
            <person name="Kazuki M."/>
            <person name="Futagami T."/>
        </authorList>
    </citation>
    <scope>NUCLEOTIDE SEQUENCE</scope>
    <source>
        <strain evidence="1">IFO 4308</strain>
    </source>
</reference>
<dbReference type="Proteomes" id="UP000661280">
    <property type="component" value="Chromosome 1"/>
</dbReference>
<name>A0A7R7W1K2_ASPKA</name>
<reference evidence="1" key="2">
    <citation type="submission" date="2021-02" db="EMBL/GenBank/DDBJ databases">
        <title>Aspergillus luchuensis mut. kawachii IFO 4304 genome sequence.</title>
        <authorList>
            <person name="Mori K."/>
            <person name="Kadooka C."/>
            <person name="Goto M."/>
            <person name="Futagami T."/>
        </authorList>
    </citation>
    <scope>NUCLEOTIDE SEQUENCE</scope>
    <source>
        <strain evidence="1">IFO 4308</strain>
    </source>
</reference>
<dbReference type="EMBL" id="AP024425">
    <property type="protein sequence ID" value="BCR94692.1"/>
    <property type="molecule type" value="Genomic_DNA"/>
</dbReference>
<dbReference type="RefSeq" id="XP_041538458.1">
    <property type="nucleotide sequence ID" value="XM_041684255.1"/>
</dbReference>
<dbReference type="KEGG" id="aluc:AKAW2_11738A"/>
<evidence type="ECO:0000313" key="2">
    <source>
        <dbReference type="Proteomes" id="UP000661280"/>
    </source>
</evidence>
<evidence type="ECO:0000313" key="1">
    <source>
        <dbReference type="EMBL" id="BCR94692.1"/>
    </source>
</evidence>
<dbReference type="AlphaFoldDB" id="A0A7R7W1K2"/>
<protein>
    <submittedName>
        <fullName evidence="1">Uncharacterized protein</fullName>
    </submittedName>
</protein>
<organism evidence="1 2">
    <name type="scientific">Aspergillus kawachii</name>
    <name type="common">White koji mold</name>
    <name type="synonym">Aspergillus awamori var. kawachi</name>
    <dbReference type="NCBI Taxonomy" id="1069201"/>
    <lineage>
        <taxon>Eukaryota</taxon>
        <taxon>Fungi</taxon>
        <taxon>Dikarya</taxon>
        <taxon>Ascomycota</taxon>
        <taxon>Pezizomycotina</taxon>
        <taxon>Eurotiomycetes</taxon>
        <taxon>Eurotiomycetidae</taxon>
        <taxon>Eurotiales</taxon>
        <taxon>Aspergillaceae</taxon>
        <taxon>Aspergillus</taxon>
        <taxon>Aspergillus subgen. Circumdati</taxon>
    </lineage>
</organism>
<keyword evidence="2" id="KW-1185">Reference proteome</keyword>
<dbReference type="GeneID" id="64956017"/>
<accession>A0A7R7W1K2</accession>
<proteinExistence type="predicted"/>
<sequence>MGGVGARSRAKTREPPSLADSAFREGIRWTLECFESTFGQHILRCLLVRQVQYDSTQSGTADCSGTSSCSGSQKENGVAKPLWLIDPNLNGPGVDQALHLLDD</sequence>
<gene>
    <name evidence="1" type="ORF">AKAW2_11738A</name>
</gene>